<keyword evidence="10" id="KW-1185">Reference proteome</keyword>
<dbReference type="GeneID" id="18883919"/>
<evidence type="ECO:0000259" key="7">
    <source>
        <dbReference type="PROSITE" id="PS50961"/>
    </source>
</evidence>
<dbReference type="PROSITE" id="PS51939">
    <property type="entry name" value="XRRM"/>
    <property type="match status" value="1"/>
</dbReference>
<evidence type="ECO:0008006" key="11">
    <source>
        <dbReference type="Google" id="ProtNLM"/>
    </source>
</evidence>
<dbReference type="CDD" id="cd12291">
    <property type="entry name" value="RRM1_La"/>
    <property type="match status" value="1"/>
</dbReference>
<dbReference type="InterPro" id="IPR035979">
    <property type="entry name" value="RBD_domain_sf"/>
</dbReference>
<dbReference type="PANTHER" id="PTHR22792:SF140">
    <property type="entry name" value="ACHILLES, ISOFORM A"/>
    <property type="match status" value="1"/>
</dbReference>
<dbReference type="OMA" id="QFERSIY"/>
<dbReference type="Pfam" id="PF00076">
    <property type="entry name" value="RRM_1"/>
    <property type="match status" value="1"/>
</dbReference>
<feature type="compositionally biased region" description="Basic and acidic residues" evidence="5">
    <location>
        <begin position="384"/>
        <end position="419"/>
    </location>
</feature>
<dbReference type="SUPFAM" id="SSF46785">
    <property type="entry name" value="Winged helix' DNA-binding domain"/>
    <property type="match status" value="1"/>
</dbReference>
<dbReference type="OrthoDB" id="439993at2759"/>
<dbReference type="Gene3D" id="1.10.10.10">
    <property type="entry name" value="Winged helix-like DNA-binding domain superfamily/Winged helix DNA-binding domain"/>
    <property type="match status" value="1"/>
</dbReference>
<feature type="domain" description="HTH La-type RNA-binding" evidence="7">
    <location>
        <begin position="1"/>
        <end position="87"/>
    </location>
</feature>
<dbReference type="RefSeq" id="XP_007387513.1">
    <property type="nucleotide sequence ID" value="XM_007387451.1"/>
</dbReference>
<evidence type="ECO:0000313" key="9">
    <source>
        <dbReference type="EMBL" id="EIN05110.1"/>
    </source>
</evidence>
<dbReference type="InterPro" id="IPR036390">
    <property type="entry name" value="WH_DNA-bd_sf"/>
</dbReference>
<dbReference type="SUPFAM" id="SSF54928">
    <property type="entry name" value="RNA-binding domain, RBD"/>
    <property type="match status" value="1"/>
</dbReference>
<organism evidence="9 10">
    <name type="scientific">Punctularia strigosozonata (strain HHB-11173)</name>
    <name type="common">White-rot fungus</name>
    <dbReference type="NCBI Taxonomy" id="741275"/>
    <lineage>
        <taxon>Eukaryota</taxon>
        <taxon>Fungi</taxon>
        <taxon>Dikarya</taxon>
        <taxon>Basidiomycota</taxon>
        <taxon>Agaricomycotina</taxon>
        <taxon>Agaricomycetes</taxon>
        <taxon>Corticiales</taxon>
        <taxon>Punctulariaceae</taxon>
        <taxon>Punctularia</taxon>
    </lineage>
</organism>
<evidence type="ECO:0000256" key="1">
    <source>
        <dbReference type="ARBA" id="ARBA00004123"/>
    </source>
</evidence>
<dbReference type="PROSITE" id="PS50961">
    <property type="entry name" value="HTH_LA"/>
    <property type="match status" value="1"/>
</dbReference>
<dbReference type="Proteomes" id="UP000054196">
    <property type="component" value="Unassembled WGS sequence"/>
</dbReference>
<evidence type="ECO:0000256" key="4">
    <source>
        <dbReference type="PROSITE-ProRule" id="PRU00332"/>
    </source>
</evidence>
<evidence type="ECO:0000259" key="8">
    <source>
        <dbReference type="PROSITE" id="PS51939"/>
    </source>
</evidence>
<feature type="region of interest" description="Disordered" evidence="5">
    <location>
        <begin position="349"/>
        <end position="441"/>
    </location>
</feature>
<dbReference type="Pfam" id="PF05383">
    <property type="entry name" value="La"/>
    <property type="match status" value="1"/>
</dbReference>
<dbReference type="GO" id="GO:0005634">
    <property type="term" value="C:nucleus"/>
    <property type="evidence" value="ECO:0007669"/>
    <property type="project" value="UniProtKB-SubCell"/>
</dbReference>
<evidence type="ECO:0000256" key="2">
    <source>
        <dbReference type="ARBA" id="ARBA00022884"/>
    </source>
</evidence>
<dbReference type="CDD" id="cd08029">
    <property type="entry name" value="LA_like_fungal"/>
    <property type="match status" value="1"/>
</dbReference>
<proteinExistence type="predicted"/>
<dbReference type="AlphaFoldDB" id="R7S400"/>
<dbReference type="InterPro" id="IPR036388">
    <property type="entry name" value="WH-like_DNA-bd_sf"/>
</dbReference>
<dbReference type="PANTHER" id="PTHR22792">
    <property type="entry name" value="LUPUS LA PROTEIN-RELATED"/>
    <property type="match status" value="1"/>
</dbReference>
<evidence type="ECO:0000256" key="5">
    <source>
        <dbReference type="SAM" id="MobiDB-lite"/>
    </source>
</evidence>
<dbReference type="KEGG" id="psq:PUNSTDRAFT_55034"/>
<dbReference type="GO" id="GO:1990904">
    <property type="term" value="C:ribonucleoprotein complex"/>
    <property type="evidence" value="ECO:0007669"/>
    <property type="project" value="UniProtKB-UniRule"/>
</dbReference>
<feature type="domain" description="XRRM" evidence="8">
    <location>
        <begin position="253"/>
        <end position="373"/>
    </location>
</feature>
<dbReference type="PROSITE" id="PS50102">
    <property type="entry name" value="RRM"/>
    <property type="match status" value="1"/>
</dbReference>
<dbReference type="EMBL" id="JH687551">
    <property type="protein sequence ID" value="EIN05110.1"/>
    <property type="molecule type" value="Genomic_DNA"/>
</dbReference>
<dbReference type="SMART" id="SM00360">
    <property type="entry name" value="RRM"/>
    <property type="match status" value="1"/>
</dbReference>
<keyword evidence="2 4" id="KW-0694">RNA-binding</keyword>
<dbReference type="Gene3D" id="3.30.70.330">
    <property type="match status" value="2"/>
</dbReference>
<dbReference type="InterPro" id="IPR006630">
    <property type="entry name" value="La_HTH"/>
</dbReference>
<name>R7S400_PUNST</name>
<dbReference type="InterPro" id="IPR014886">
    <property type="entry name" value="La_xRRM"/>
</dbReference>
<feature type="compositionally biased region" description="Basic residues" evidence="5">
    <location>
        <begin position="362"/>
        <end position="376"/>
    </location>
</feature>
<dbReference type="GO" id="GO:0006396">
    <property type="term" value="P:RNA processing"/>
    <property type="evidence" value="ECO:0007669"/>
    <property type="project" value="InterPro"/>
</dbReference>
<accession>R7S400</accession>
<evidence type="ECO:0000256" key="3">
    <source>
        <dbReference type="ARBA" id="ARBA00023242"/>
    </source>
</evidence>
<protein>
    <recommendedName>
        <fullName evidence="11">HTH La-type RNA-binding domain-containing protein</fullName>
    </recommendedName>
</protein>
<reference evidence="10" key="1">
    <citation type="journal article" date="2012" name="Science">
        <title>The Paleozoic origin of enzymatic lignin decomposition reconstructed from 31 fungal genomes.</title>
        <authorList>
            <person name="Floudas D."/>
            <person name="Binder M."/>
            <person name="Riley R."/>
            <person name="Barry K."/>
            <person name="Blanchette R.A."/>
            <person name="Henrissat B."/>
            <person name="Martinez A.T."/>
            <person name="Otillar R."/>
            <person name="Spatafora J.W."/>
            <person name="Yadav J.S."/>
            <person name="Aerts A."/>
            <person name="Benoit I."/>
            <person name="Boyd A."/>
            <person name="Carlson A."/>
            <person name="Copeland A."/>
            <person name="Coutinho P.M."/>
            <person name="de Vries R.P."/>
            <person name="Ferreira P."/>
            <person name="Findley K."/>
            <person name="Foster B."/>
            <person name="Gaskell J."/>
            <person name="Glotzer D."/>
            <person name="Gorecki P."/>
            <person name="Heitman J."/>
            <person name="Hesse C."/>
            <person name="Hori C."/>
            <person name="Igarashi K."/>
            <person name="Jurgens J.A."/>
            <person name="Kallen N."/>
            <person name="Kersten P."/>
            <person name="Kohler A."/>
            <person name="Kuees U."/>
            <person name="Kumar T.K.A."/>
            <person name="Kuo A."/>
            <person name="LaButti K."/>
            <person name="Larrondo L.F."/>
            <person name="Lindquist E."/>
            <person name="Ling A."/>
            <person name="Lombard V."/>
            <person name="Lucas S."/>
            <person name="Lundell T."/>
            <person name="Martin R."/>
            <person name="McLaughlin D.J."/>
            <person name="Morgenstern I."/>
            <person name="Morin E."/>
            <person name="Murat C."/>
            <person name="Nagy L.G."/>
            <person name="Nolan M."/>
            <person name="Ohm R.A."/>
            <person name="Patyshakuliyeva A."/>
            <person name="Rokas A."/>
            <person name="Ruiz-Duenas F.J."/>
            <person name="Sabat G."/>
            <person name="Salamov A."/>
            <person name="Samejima M."/>
            <person name="Schmutz J."/>
            <person name="Slot J.C."/>
            <person name="St John F."/>
            <person name="Stenlid J."/>
            <person name="Sun H."/>
            <person name="Sun S."/>
            <person name="Syed K."/>
            <person name="Tsang A."/>
            <person name="Wiebenga A."/>
            <person name="Young D."/>
            <person name="Pisabarro A."/>
            <person name="Eastwood D.C."/>
            <person name="Martin F."/>
            <person name="Cullen D."/>
            <person name="Grigoriev I.V."/>
            <person name="Hibbett D.S."/>
        </authorList>
    </citation>
    <scope>NUCLEOTIDE SEQUENCE [LARGE SCALE GENOMIC DNA]</scope>
    <source>
        <strain evidence="10">HHB-11173 SS5</strain>
    </source>
</reference>
<evidence type="ECO:0000313" key="10">
    <source>
        <dbReference type="Proteomes" id="UP000054196"/>
    </source>
</evidence>
<dbReference type="PRINTS" id="PR00302">
    <property type="entry name" value="LUPUSLA"/>
</dbReference>
<dbReference type="InterPro" id="IPR002344">
    <property type="entry name" value="Lupus_La"/>
</dbReference>
<sequence>MLKAARQIEFYFADSNLPYDRFMWSLHTANPEHWVPISTVASFKRMRDYTPLGVEWVANALRKKSDQLEVSEDGTNVRRKNEVQEPKGQMERSIYAKGFGTETPDLQTKLEEYFEKYGRTNAVRMRRSNEKEFKGSVFVEFSDFDSVSRFLNADPKPSWNGEPLLIMTKEAYCEMKIKEKGLTGKAAEIRKDMLSTPSRKGFNAFREMAKEKGGKGGEEKAKPKPSVSIEFMGQKIPVDEKDGEGHADEDMFETVKGASLKFEGCGGECDYNEVKGPMRERFARVPFIQYEKGSDWGLLGFDKPLTEEEIQYVKDNVKTMNGNTVTWSLCDEEEERKFEVDRLQHAAKRLFSSNQRSDKGSRGGRGRGRSRGRGGRGGRGGGRGGDRDSKPRGGEKSEGKGGEKSEGGEKKAGEETAGDKRKRAVEPDGGPFTGTRGATVPVIQSVAKKAKVDGESS</sequence>
<evidence type="ECO:0000259" key="6">
    <source>
        <dbReference type="PROSITE" id="PS50102"/>
    </source>
</evidence>
<comment type="subcellular location">
    <subcellularLocation>
        <location evidence="1">Nucleus</location>
    </subcellularLocation>
</comment>
<keyword evidence="3" id="KW-0539">Nucleus</keyword>
<dbReference type="GO" id="GO:0003729">
    <property type="term" value="F:mRNA binding"/>
    <property type="evidence" value="ECO:0007669"/>
    <property type="project" value="TreeGrafter"/>
</dbReference>
<gene>
    <name evidence="9" type="ORF">PUNSTDRAFT_55034</name>
</gene>
<feature type="domain" description="RRM" evidence="6">
    <location>
        <begin position="92"/>
        <end position="178"/>
    </location>
</feature>
<dbReference type="InterPro" id="IPR012677">
    <property type="entry name" value="Nucleotide-bd_a/b_plait_sf"/>
</dbReference>
<dbReference type="SMART" id="SM00715">
    <property type="entry name" value="LA"/>
    <property type="match status" value="1"/>
</dbReference>
<dbReference type="InterPro" id="IPR000504">
    <property type="entry name" value="RRM_dom"/>
</dbReference>
<dbReference type="eggNOG" id="KOG0118">
    <property type="taxonomic scope" value="Eukaryota"/>
</dbReference>
<dbReference type="HOGENOM" id="CLU_035334_0_0_1"/>
<dbReference type="InterPro" id="IPR045180">
    <property type="entry name" value="La_dom_prot"/>
</dbReference>